<protein>
    <submittedName>
        <fullName evidence="1">Uncharacterized protein</fullName>
    </submittedName>
</protein>
<evidence type="ECO:0000313" key="2">
    <source>
        <dbReference type="Proteomes" id="UP001634413"/>
    </source>
</evidence>
<proteinExistence type="predicted"/>
<dbReference type="RefSeq" id="WP_412702013.1">
    <property type="nucleotide sequence ID" value="NZ_JBDLBQ010000007.1"/>
</dbReference>
<reference evidence="1 2" key="1">
    <citation type="journal article" date="2024" name="Anaerobe">
        <title>The identification of Finegoldia dalianensis sp. nov., isolated from the pus of a patient with skin abscess and genomic analysis of the strains belonging to Finegoldia genus.</title>
        <authorList>
            <person name="Li Y."/>
            <person name="Wang Y."/>
            <person name="Xiao D."/>
            <person name="Wang J."/>
            <person name="Jin D."/>
        </authorList>
    </citation>
    <scope>NUCLEOTIDE SEQUENCE [LARGE SCALE GENOMIC DNA]</scope>
    <source>
        <strain evidence="1 2">LY240594</strain>
    </source>
</reference>
<dbReference type="EMBL" id="JBDLBQ010000007">
    <property type="protein sequence ID" value="MFN2102871.1"/>
    <property type="molecule type" value="Genomic_DNA"/>
</dbReference>
<keyword evidence="2" id="KW-1185">Reference proteome</keyword>
<gene>
    <name evidence="1" type="ORF">ABDJ34_08150</name>
</gene>
<comment type="caution">
    <text evidence="1">The sequence shown here is derived from an EMBL/GenBank/DDBJ whole genome shotgun (WGS) entry which is preliminary data.</text>
</comment>
<evidence type="ECO:0000313" key="1">
    <source>
        <dbReference type="EMBL" id="MFN2102871.1"/>
    </source>
</evidence>
<organism evidence="1 2">
    <name type="scientific">Finegoldia dalianensis</name>
    <dbReference type="NCBI Taxonomy" id="3145239"/>
    <lineage>
        <taxon>Bacteria</taxon>
        <taxon>Bacillati</taxon>
        <taxon>Bacillota</taxon>
        <taxon>Tissierellia</taxon>
        <taxon>Tissierellales</taxon>
        <taxon>Peptoniphilaceae</taxon>
        <taxon>Finegoldia</taxon>
    </lineage>
</organism>
<accession>A0ABW9KGJ3</accession>
<sequence length="117" mass="13742">MKLKENQNNFEYKTINLLDLAKCKPVKILHVTLKDIAVNVAREFCRSNKKFYYFFDCDKETCVIVALNNKNYIKILIDDSNNWTVSYKYTLFKNEIINASEDLNYLVSSLINDLILS</sequence>
<name>A0ABW9KGJ3_9FIRM</name>
<dbReference type="Proteomes" id="UP001634413">
    <property type="component" value="Unassembled WGS sequence"/>
</dbReference>